<evidence type="ECO:0000313" key="2">
    <source>
        <dbReference type="EMBL" id="PUB14786.1"/>
    </source>
</evidence>
<evidence type="ECO:0000313" key="3">
    <source>
        <dbReference type="Proteomes" id="UP000244523"/>
    </source>
</evidence>
<feature type="domain" description="SH3b" evidence="1">
    <location>
        <begin position="99"/>
        <end position="163"/>
    </location>
</feature>
<dbReference type="Pfam" id="PF08239">
    <property type="entry name" value="SH3_3"/>
    <property type="match status" value="1"/>
</dbReference>
<dbReference type="PROSITE" id="PS51781">
    <property type="entry name" value="SH3B"/>
    <property type="match status" value="1"/>
</dbReference>
<accession>A0A2T6KGY7</accession>
<organism evidence="2 3">
    <name type="scientific">Yoonia sediminilitoris</name>
    <dbReference type="NCBI Taxonomy" id="1286148"/>
    <lineage>
        <taxon>Bacteria</taxon>
        <taxon>Pseudomonadati</taxon>
        <taxon>Pseudomonadota</taxon>
        <taxon>Alphaproteobacteria</taxon>
        <taxon>Rhodobacterales</taxon>
        <taxon>Paracoccaceae</taxon>
        <taxon>Yoonia</taxon>
    </lineage>
</organism>
<dbReference type="InterPro" id="IPR003646">
    <property type="entry name" value="SH3-like_bac-type"/>
</dbReference>
<comment type="caution">
    <text evidence="2">The sequence shown here is derived from an EMBL/GenBank/DDBJ whole genome shotgun (WGS) entry which is preliminary data.</text>
</comment>
<protein>
    <submittedName>
        <fullName evidence="2">SH3 domain-containing protein</fullName>
    </submittedName>
</protein>
<dbReference type="SMART" id="SM00287">
    <property type="entry name" value="SH3b"/>
    <property type="match status" value="1"/>
</dbReference>
<reference evidence="2 3" key="1">
    <citation type="submission" date="2018-04" db="EMBL/GenBank/DDBJ databases">
        <title>Genomic Encyclopedia of Archaeal and Bacterial Type Strains, Phase II (KMG-II): from individual species to whole genera.</title>
        <authorList>
            <person name="Goeker M."/>
        </authorList>
    </citation>
    <scope>NUCLEOTIDE SEQUENCE [LARGE SCALE GENOMIC DNA]</scope>
    <source>
        <strain evidence="2 3">DSM 29955</strain>
    </source>
</reference>
<name>A0A2T6KGY7_9RHOB</name>
<dbReference type="EMBL" id="QBUD01000005">
    <property type="protein sequence ID" value="PUB14786.1"/>
    <property type="molecule type" value="Genomic_DNA"/>
</dbReference>
<proteinExistence type="predicted"/>
<sequence>MSKFIISTCLFTFWAFYELSGGADFQPRERVIIAASTSSAKTEVPVIQAALPVAAPQQPTAGVTPVAYRVIPAPDAEPVIAQVALVRENVVTAPEPSFADIRVVAGDWVNMRGGPSTHDIVLDTLPRGTQAEVIAVNPDGWAQIRLADNGQIGWMATRLLSDS</sequence>
<gene>
    <name evidence="2" type="ORF">C8N45_1057</name>
</gene>
<dbReference type="Proteomes" id="UP000244523">
    <property type="component" value="Unassembled WGS sequence"/>
</dbReference>
<evidence type="ECO:0000259" key="1">
    <source>
        <dbReference type="PROSITE" id="PS51781"/>
    </source>
</evidence>
<dbReference type="OrthoDB" id="7433551at2"/>
<dbReference type="Gene3D" id="2.30.30.40">
    <property type="entry name" value="SH3 Domains"/>
    <property type="match status" value="1"/>
</dbReference>
<dbReference type="AlphaFoldDB" id="A0A2T6KGY7"/>
<keyword evidence="3" id="KW-1185">Reference proteome</keyword>
<dbReference type="RefSeq" id="WP_108386384.1">
    <property type="nucleotide sequence ID" value="NZ_QBUD01000005.1"/>
</dbReference>